<dbReference type="Pfam" id="PF12706">
    <property type="entry name" value="Lactamase_B_2"/>
    <property type="match status" value="1"/>
</dbReference>
<evidence type="ECO:0000256" key="6">
    <source>
        <dbReference type="HAMAP-Rule" id="MF_00653"/>
    </source>
</evidence>
<dbReference type="GO" id="GO:0018189">
    <property type="term" value="P:pyrroloquinoline quinone biosynthetic process"/>
    <property type="evidence" value="ECO:0007669"/>
    <property type="project" value="UniProtKB-UniRule"/>
</dbReference>
<evidence type="ECO:0000256" key="3">
    <source>
        <dbReference type="ARBA" id="ARBA00015084"/>
    </source>
</evidence>
<dbReference type="InterPro" id="IPR001279">
    <property type="entry name" value="Metallo-B-lactamas"/>
</dbReference>
<sequence length="298" mass="31432">MWVRVLGSAAGGGFPQWNCACRNCAGVRAGTVAARTRTQSSVAVSADRRRWLLVNATPDVGPQLAMAAPAGDGRVRARPVTAVLLTDAELDHVAGLLTLREGGGLVVYATAWILWAAAPILDILSAYVPVGRRQLPVGVDTLLTGASGLSCRPIAAGSAKLPRYVRGLPADATAVIGYRFTDAVGAILAYVPCLPELTDDIAAELKGSDCVFLDGTCWTDDELAVVGLPAKSARSMGHAPVTGPAGTLERFAALPTRRRIYTHLNNTNPLLVEDSVQRKRVEGYGIEVAYDGMEFELP</sequence>
<dbReference type="PANTHER" id="PTHR42663">
    <property type="entry name" value="HYDROLASE C777.06C-RELATED-RELATED"/>
    <property type="match status" value="1"/>
</dbReference>
<evidence type="ECO:0000256" key="2">
    <source>
        <dbReference type="ARBA" id="ARBA00008481"/>
    </source>
</evidence>
<evidence type="ECO:0000256" key="4">
    <source>
        <dbReference type="ARBA" id="ARBA00022448"/>
    </source>
</evidence>
<dbReference type="SUPFAM" id="SSF56281">
    <property type="entry name" value="Metallo-hydrolase/oxidoreductase"/>
    <property type="match status" value="1"/>
</dbReference>
<dbReference type="AlphaFoldDB" id="A0A8J3PPH4"/>
<dbReference type="HAMAP" id="MF_00653">
    <property type="entry name" value="PQQ_syn_PqqB"/>
    <property type="match status" value="1"/>
</dbReference>
<accession>A0A8J3PPH4</accession>
<gene>
    <name evidence="6 8" type="primary">pqqB</name>
    <name evidence="8" type="ORF">Pfl04_47880</name>
</gene>
<evidence type="ECO:0000256" key="5">
    <source>
        <dbReference type="ARBA" id="ARBA00022905"/>
    </source>
</evidence>
<name>A0A8J3PPH4_9ACTN</name>
<dbReference type="Proteomes" id="UP000653674">
    <property type="component" value="Unassembled WGS sequence"/>
</dbReference>
<evidence type="ECO:0000259" key="7">
    <source>
        <dbReference type="Pfam" id="PF12706"/>
    </source>
</evidence>
<dbReference type="UniPathway" id="UPA00539"/>
<dbReference type="NCBIfam" id="TIGR02108">
    <property type="entry name" value="PQQ_syn_pqqB"/>
    <property type="match status" value="1"/>
</dbReference>
<dbReference type="Gene3D" id="3.60.15.10">
    <property type="entry name" value="Ribonuclease Z/Hydroxyacylglutathione hydrolase-like"/>
    <property type="match status" value="1"/>
</dbReference>
<evidence type="ECO:0000313" key="9">
    <source>
        <dbReference type="Proteomes" id="UP000653674"/>
    </source>
</evidence>
<proteinExistence type="inferred from homology"/>
<dbReference type="InterPro" id="IPR036866">
    <property type="entry name" value="RibonucZ/Hydroxyglut_hydro"/>
</dbReference>
<keyword evidence="4 6" id="KW-0813">Transport</keyword>
<protein>
    <recommendedName>
        <fullName evidence="3 6">Coenzyme PQQ synthesis protein B</fullName>
    </recommendedName>
    <alternativeName>
        <fullName evidence="6">Pyrroloquinoline quinone biosynthesis protein B</fullName>
    </alternativeName>
</protein>
<dbReference type="EMBL" id="BONU01000053">
    <property type="protein sequence ID" value="GIG76384.1"/>
    <property type="molecule type" value="Genomic_DNA"/>
</dbReference>
<reference evidence="8" key="1">
    <citation type="submission" date="2021-01" db="EMBL/GenBank/DDBJ databases">
        <title>Whole genome shotgun sequence of Planosporangium flavigriseum NBRC 105377.</title>
        <authorList>
            <person name="Komaki H."/>
            <person name="Tamura T."/>
        </authorList>
    </citation>
    <scope>NUCLEOTIDE SEQUENCE</scope>
    <source>
        <strain evidence="8">NBRC 105377</strain>
    </source>
</reference>
<comment type="function">
    <text evidence="6">May be involved in the transport of PQQ or its precursor to the periplasm.</text>
</comment>
<keyword evidence="9" id="KW-1185">Reference proteome</keyword>
<organism evidence="8 9">
    <name type="scientific">Planosporangium flavigriseum</name>
    <dbReference type="NCBI Taxonomy" id="373681"/>
    <lineage>
        <taxon>Bacteria</taxon>
        <taxon>Bacillati</taxon>
        <taxon>Actinomycetota</taxon>
        <taxon>Actinomycetes</taxon>
        <taxon>Micromonosporales</taxon>
        <taxon>Micromonosporaceae</taxon>
        <taxon>Planosporangium</taxon>
    </lineage>
</organism>
<comment type="caution">
    <text evidence="8">The sequence shown here is derived from an EMBL/GenBank/DDBJ whole genome shotgun (WGS) entry which is preliminary data.</text>
</comment>
<dbReference type="InterPro" id="IPR011842">
    <property type="entry name" value="PQQ_synth_PqqB"/>
</dbReference>
<evidence type="ECO:0000313" key="8">
    <source>
        <dbReference type="EMBL" id="GIG76384.1"/>
    </source>
</evidence>
<comment type="pathway">
    <text evidence="1 6">Cofactor biosynthesis; pyrroloquinoline quinone biosynthesis.</text>
</comment>
<comment type="similarity">
    <text evidence="2 6">Belongs to the PqqB family.</text>
</comment>
<feature type="domain" description="Metallo-beta-lactamase" evidence="7">
    <location>
        <begin position="50"/>
        <end position="263"/>
    </location>
</feature>
<keyword evidence="5 6" id="KW-0884">PQQ biosynthesis</keyword>
<evidence type="ECO:0000256" key="1">
    <source>
        <dbReference type="ARBA" id="ARBA00004886"/>
    </source>
</evidence>
<dbReference type="PANTHER" id="PTHR42663:SF7">
    <property type="entry name" value="COENZYME PQQ SYNTHESIS PROTEIN B"/>
    <property type="match status" value="1"/>
</dbReference>